<keyword evidence="8 10" id="KW-0961">Cell wall biogenesis/degradation</keyword>
<keyword evidence="7 9" id="KW-0482">Metalloprotease</keyword>
<accession>A0ABT3RR06</accession>
<keyword evidence="3 9" id="KW-0479">Metal-binding</keyword>
<evidence type="ECO:0000256" key="8">
    <source>
        <dbReference type="ARBA" id="ARBA00023316"/>
    </source>
</evidence>
<comment type="cofactor">
    <cofactor evidence="9">
        <name>Zn(2+)</name>
        <dbReference type="ChEBI" id="CHEBI:29105"/>
    </cofactor>
    <text evidence="9">Binds 1 zinc ion per subunit.</text>
</comment>
<reference evidence="11 12" key="1">
    <citation type="submission" date="2022-11" db="EMBL/GenBank/DDBJ databases">
        <title>The characterization of three novel Bacteroidetes species and genomic analysis of their roles in tidal elemental geochemical cycles.</title>
        <authorList>
            <person name="Ma K."/>
        </authorList>
    </citation>
    <scope>NUCLEOTIDE SEQUENCE [LARGE SCALE GENOMIC DNA]</scope>
    <source>
        <strain evidence="11 12">M17</strain>
    </source>
</reference>
<comment type="catalytic activity">
    <reaction evidence="1 9 10">
        <text>D-alanyl-D-alanine + H2O = 2 D-alanine</text>
        <dbReference type="Rhea" id="RHEA:20661"/>
        <dbReference type="ChEBI" id="CHEBI:15377"/>
        <dbReference type="ChEBI" id="CHEBI:57416"/>
        <dbReference type="ChEBI" id="CHEBI:57822"/>
        <dbReference type="EC" id="3.4.13.22"/>
    </reaction>
</comment>
<dbReference type="EMBL" id="JAPFQN010000005">
    <property type="protein sequence ID" value="MCX2744199.1"/>
    <property type="molecule type" value="Genomic_DNA"/>
</dbReference>
<name>A0ABT3RR06_9BACT</name>
<feature type="binding site" evidence="9">
    <location>
        <position position="188"/>
    </location>
    <ligand>
        <name>Zn(2+)</name>
        <dbReference type="ChEBI" id="CHEBI:29105"/>
        <note>catalytic</note>
    </ligand>
</feature>
<gene>
    <name evidence="11" type="primary">ddpX</name>
    <name evidence="11" type="ORF">OO013_10000</name>
</gene>
<evidence type="ECO:0000313" key="11">
    <source>
        <dbReference type="EMBL" id="MCX2744199.1"/>
    </source>
</evidence>
<comment type="similarity">
    <text evidence="9 10">Belongs to the peptidase M15D family.</text>
</comment>
<evidence type="ECO:0000256" key="5">
    <source>
        <dbReference type="ARBA" id="ARBA00022833"/>
    </source>
</evidence>
<sequence length="207" mass="24494">MKIIFSFFVLLAFSFDVQYPINDQDQSSFVFIDELSDNFAYDMRYATENNFINKKVYDCNRCMIRKEVAKALIQANKEFMQRGYRIKFFDCYRPLDVQKEMWKIYPKPGYVANPYNGGSIHNRGGAVDITLVDEEGNELEMGTDFDFFGKKANHTYKNLPEDVLKNRLLLKTVMAKHGFKHINTEWWHYNFNNARKYSISNQKTECD</sequence>
<feature type="site" description="Transition state stabilizer" evidence="9">
    <location>
        <position position="93"/>
    </location>
</feature>
<keyword evidence="12" id="KW-1185">Reference proteome</keyword>
<dbReference type="PANTHER" id="PTHR43126:SF1">
    <property type="entry name" value="D-ALANYL-D-ALANINE DIPEPTIDASE"/>
    <property type="match status" value="1"/>
</dbReference>
<dbReference type="PANTHER" id="PTHR43126">
    <property type="entry name" value="D-ALANYL-D-ALANINE DIPEPTIDASE"/>
    <property type="match status" value="1"/>
</dbReference>
<dbReference type="EC" id="3.4.13.22" evidence="9 10"/>
<dbReference type="Pfam" id="PF01427">
    <property type="entry name" value="Peptidase_M15"/>
    <property type="match status" value="1"/>
</dbReference>
<evidence type="ECO:0000256" key="6">
    <source>
        <dbReference type="ARBA" id="ARBA00022997"/>
    </source>
</evidence>
<proteinExistence type="inferred from homology"/>
<feature type="active site" description="Proton donor/acceptor" evidence="9">
    <location>
        <position position="185"/>
    </location>
</feature>
<evidence type="ECO:0000256" key="10">
    <source>
        <dbReference type="PIRNR" id="PIRNR026671"/>
    </source>
</evidence>
<dbReference type="SUPFAM" id="SSF55166">
    <property type="entry name" value="Hedgehog/DD-peptidase"/>
    <property type="match status" value="1"/>
</dbReference>
<comment type="caution">
    <text evidence="11">The sequence shown here is derived from an EMBL/GenBank/DDBJ whole genome shotgun (WGS) entry which is preliminary data.</text>
</comment>
<dbReference type="InterPro" id="IPR009045">
    <property type="entry name" value="Zn_M74/Hedgehog-like"/>
</dbReference>
<keyword evidence="2 9" id="KW-0645">Protease</keyword>
<dbReference type="GO" id="GO:0160237">
    <property type="term" value="F:D-Ala-D-Ala dipeptidase activity"/>
    <property type="evidence" value="ECO:0007669"/>
    <property type="project" value="UniProtKB-EC"/>
</dbReference>
<evidence type="ECO:0000256" key="3">
    <source>
        <dbReference type="ARBA" id="ARBA00022723"/>
    </source>
</evidence>
<organism evidence="11 12">
    <name type="scientific">Mangrovivirga halotolerans</name>
    <dbReference type="NCBI Taxonomy" id="2993936"/>
    <lineage>
        <taxon>Bacteria</taxon>
        <taxon>Pseudomonadati</taxon>
        <taxon>Bacteroidota</taxon>
        <taxon>Cytophagia</taxon>
        <taxon>Cytophagales</taxon>
        <taxon>Mangrovivirgaceae</taxon>
        <taxon>Mangrovivirga</taxon>
    </lineage>
</organism>
<dbReference type="InterPro" id="IPR000755">
    <property type="entry name" value="A_A_dipeptidase"/>
</dbReference>
<keyword evidence="6 9" id="KW-0224">Dipeptidase</keyword>
<evidence type="ECO:0000256" key="1">
    <source>
        <dbReference type="ARBA" id="ARBA00001362"/>
    </source>
</evidence>
<feature type="binding site" evidence="9">
    <location>
        <position position="128"/>
    </location>
    <ligand>
        <name>Zn(2+)</name>
        <dbReference type="ChEBI" id="CHEBI:29105"/>
        <note>catalytic</note>
    </ligand>
</feature>
<dbReference type="NCBIfam" id="NF007557">
    <property type="entry name" value="PRK10178.1"/>
    <property type="match status" value="1"/>
</dbReference>
<evidence type="ECO:0000313" key="12">
    <source>
        <dbReference type="Proteomes" id="UP001209885"/>
    </source>
</evidence>
<dbReference type="PIRSF" id="PIRSF026671">
    <property type="entry name" value="AA_dipeptidase"/>
    <property type="match status" value="1"/>
</dbReference>
<evidence type="ECO:0000256" key="9">
    <source>
        <dbReference type="HAMAP-Rule" id="MF_01924"/>
    </source>
</evidence>
<evidence type="ECO:0000256" key="4">
    <source>
        <dbReference type="ARBA" id="ARBA00022801"/>
    </source>
</evidence>
<protein>
    <recommendedName>
        <fullName evidence="9 10">D-alanyl-D-alanine dipeptidase</fullName>
        <shortName evidence="9 10">D-Ala-D-Ala dipeptidase</shortName>
        <ecNumber evidence="9 10">3.4.13.22</ecNumber>
    </recommendedName>
</protein>
<keyword evidence="5 9" id="KW-0862">Zinc</keyword>
<keyword evidence="4 9" id="KW-0378">Hydrolase</keyword>
<dbReference type="Gene3D" id="3.30.1380.10">
    <property type="match status" value="1"/>
</dbReference>
<dbReference type="CDD" id="cd14840">
    <property type="entry name" value="D-Ala-D-Ala_dipeptidase_Aad"/>
    <property type="match status" value="1"/>
</dbReference>
<dbReference type="RefSeq" id="WP_266056664.1">
    <property type="nucleotide sequence ID" value="NZ_JAPFQN010000005.1"/>
</dbReference>
<dbReference type="HAMAP" id="MF_01924">
    <property type="entry name" value="A_A_dipeptidase"/>
    <property type="match status" value="1"/>
</dbReference>
<comment type="function">
    <text evidence="9 10">Catalyzes hydrolysis of the D-alanyl-D-alanine dipeptide.</text>
</comment>
<dbReference type="Proteomes" id="UP001209885">
    <property type="component" value="Unassembled WGS sequence"/>
</dbReference>
<evidence type="ECO:0000256" key="7">
    <source>
        <dbReference type="ARBA" id="ARBA00023049"/>
    </source>
</evidence>
<evidence type="ECO:0000256" key="2">
    <source>
        <dbReference type="ARBA" id="ARBA00022670"/>
    </source>
</evidence>
<feature type="binding site" evidence="9">
    <location>
        <position position="121"/>
    </location>
    <ligand>
        <name>Zn(2+)</name>
        <dbReference type="ChEBI" id="CHEBI:29105"/>
        <note>catalytic</note>
    </ligand>
</feature>